<dbReference type="SUPFAM" id="SSF81336">
    <property type="entry name" value="F1F0 ATP synthase subunit A"/>
    <property type="match status" value="1"/>
</dbReference>
<feature type="transmembrane region" description="Helical" evidence="11">
    <location>
        <begin position="274"/>
        <end position="294"/>
    </location>
</feature>
<evidence type="ECO:0000256" key="5">
    <source>
        <dbReference type="ARBA" id="ARBA00022692"/>
    </source>
</evidence>
<evidence type="ECO:0000256" key="9">
    <source>
        <dbReference type="ARBA" id="ARBA00023136"/>
    </source>
</evidence>
<dbReference type="PANTHER" id="PTHR11410">
    <property type="entry name" value="ATP SYNTHASE SUBUNIT A"/>
    <property type="match status" value="1"/>
</dbReference>
<proteinExistence type="inferred from homology"/>
<evidence type="ECO:0000313" key="14">
    <source>
        <dbReference type="EMBL" id="EEX71576.1"/>
    </source>
</evidence>
<accession>C9LFW8</accession>
<keyword evidence="5 11" id="KW-0812">Transmembrane</keyword>
<feature type="signal peptide" evidence="13">
    <location>
        <begin position="1"/>
        <end position="25"/>
    </location>
</feature>
<evidence type="ECO:0000256" key="11">
    <source>
        <dbReference type="HAMAP-Rule" id="MF_01393"/>
    </source>
</evidence>
<dbReference type="GO" id="GO:0045259">
    <property type="term" value="C:proton-transporting ATP synthase complex"/>
    <property type="evidence" value="ECO:0007669"/>
    <property type="project" value="UniProtKB-KW"/>
</dbReference>
<dbReference type="HAMAP" id="MF_01393">
    <property type="entry name" value="ATP_synth_a_bact"/>
    <property type="match status" value="1"/>
</dbReference>
<evidence type="ECO:0000256" key="7">
    <source>
        <dbReference type="ARBA" id="ARBA00022989"/>
    </source>
</evidence>
<feature type="chain" id="PRO_5002998294" description="ATP synthase subunit a" evidence="13">
    <location>
        <begin position="26"/>
        <end position="356"/>
    </location>
</feature>
<comment type="function">
    <text evidence="11 12">Key component of the proton channel; it plays a direct role in the translocation of protons across the membrane.</text>
</comment>
<dbReference type="GeneID" id="84576121"/>
<feature type="transmembrane region" description="Helical" evidence="11">
    <location>
        <begin position="323"/>
        <end position="343"/>
    </location>
</feature>
<dbReference type="PRINTS" id="PR00123">
    <property type="entry name" value="ATPASEA"/>
</dbReference>
<keyword evidence="8 11" id="KW-0406">Ion transport</keyword>
<dbReference type="Pfam" id="PF00119">
    <property type="entry name" value="ATP-synt_A"/>
    <property type="match status" value="1"/>
</dbReference>
<name>C9LFW8_9BACT</name>
<dbReference type="GO" id="GO:0005886">
    <property type="term" value="C:plasma membrane"/>
    <property type="evidence" value="ECO:0007669"/>
    <property type="project" value="UniProtKB-SubCell"/>
</dbReference>
<dbReference type="AlphaFoldDB" id="C9LFW8"/>
<keyword evidence="9 11" id="KW-0472">Membrane</keyword>
<dbReference type="InterPro" id="IPR045083">
    <property type="entry name" value="ATP_synth_F0_asu_bact/mt"/>
</dbReference>
<dbReference type="OrthoDB" id="9809130at2"/>
<dbReference type="Proteomes" id="UP000003460">
    <property type="component" value="Unassembled WGS sequence"/>
</dbReference>
<organism evidence="14 15">
    <name type="scientific">Alloprevotella tannerae ATCC 51259</name>
    <dbReference type="NCBI Taxonomy" id="626522"/>
    <lineage>
        <taxon>Bacteria</taxon>
        <taxon>Pseudomonadati</taxon>
        <taxon>Bacteroidota</taxon>
        <taxon>Bacteroidia</taxon>
        <taxon>Bacteroidales</taxon>
        <taxon>Prevotellaceae</taxon>
        <taxon>Alloprevotella</taxon>
    </lineage>
</organism>
<keyword evidence="4 11" id="KW-0138">CF(0)</keyword>
<evidence type="ECO:0000256" key="12">
    <source>
        <dbReference type="RuleBase" id="RU000483"/>
    </source>
</evidence>
<keyword evidence="15" id="KW-1185">Reference proteome</keyword>
<feature type="transmembrane region" description="Helical" evidence="11">
    <location>
        <begin position="183"/>
        <end position="203"/>
    </location>
</feature>
<reference evidence="14" key="1">
    <citation type="submission" date="2009-09" db="EMBL/GenBank/DDBJ databases">
        <authorList>
            <person name="Weinstock G."/>
            <person name="Sodergren E."/>
            <person name="Clifton S."/>
            <person name="Fulton L."/>
            <person name="Fulton B."/>
            <person name="Courtney L."/>
            <person name="Fronick C."/>
            <person name="Harrison M."/>
            <person name="Strong C."/>
            <person name="Farmer C."/>
            <person name="Delahaunty K."/>
            <person name="Markovic C."/>
            <person name="Hall O."/>
            <person name="Minx P."/>
            <person name="Tomlinson C."/>
            <person name="Mitreva M."/>
            <person name="Nelson J."/>
            <person name="Hou S."/>
            <person name="Wollam A."/>
            <person name="Pepin K.H."/>
            <person name="Johnson M."/>
            <person name="Bhonagiri V."/>
            <person name="Nash W.E."/>
            <person name="Warren W."/>
            <person name="Chinwalla A."/>
            <person name="Mardis E.R."/>
            <person name="Wilson R.K."/>
        </authorList>
    </citation>
    <scope>NUCLEOTIDE SEQUENCE [LARGE SCALE GENOMIC DNA]</scope>
    <source>
        <strain evidence="14">ATCC 51259</strain>
    </source>
</reference>
<keyword evidence="10 11" id="KW-0066">ATP synthesis</keyword>
<dbReference type="HOGENOM" id="CLU_041018_0_0_10"/>
<feature type="transmembrane region" description="Helical" evidence="11">
    <location>
        <begin position="300"/>
        <end position="316"/>
    </location>
</feature>
<dbReference type="CDD" id="cd00310">
    <property type="entry name" value="ATP-synt_Fo_a_6"/>
    <property type="match status" value="1"/>
</dbReference>
<dbReference type="InterPro" id="IPR000568">
    <property type="entry name" value="ATP_synth_F0_asu"/>
</dbReference>
<comment type="similarity">
    <text evidence="2 11 12">Belongs to the ATPase A chain family.</text>
</comment>
<feature type="transmembrane region" description="Helical" evidence="11">
    <location>
        <begin position="119"/>
        <end position="139"/>
    </location>
</feature>
<dbReference type="Gene3D" id="1.20.120.220">
    <property type="entry name" value="ATP synthase, F0 complex, subunit A"/>
    <property type="match status" value="1"/>
</dbReference>
<feature type="transmembrane region" description="Helical" evidence="11">
    <location>
        <begin position="209"/>
        <end position="230"/>
    </location>
</feature>
<evidence type="ECO:0000256" key="1">
    <source>
        <dbReference type="ARBA" id="ARBA00004141"/>
    </source>
</evidence>
<evidence type="ECO:0000256" key="4">
    <source>
        <dbReference type="ARBA" id="ARBA00022547"/>
    </source>
</evidence>
<evidence type="ECO:0000256" key="13">
    <source>
        <dbReference type="SAM" id="SignalP"/>
    </source>
</evidence>
<dbReference type="RefSeq" id="WP_006254883.1">
    <property type="nucleotide sequence ID" value="NZ_GG700642.1"/>
</dbReference>
<comment type="subcellular location">
    <subcellularLocation>
        <location evidence="11 12">Cell membrane</location>
        <topology evidence="11 12">Multi-pass membrane protein</topology>
    </subcellularLocation>
    <subcellularLocation>
        <location evidence="1">Membrane</location>
        <topology evidence="1">Multi-pass membrane protein</topology>
    </subcellularLocation>
</comment>
<keyword evidence="7 11" id="KW-1133">Transmembrane helix</keyword>
<evidence type="ECO:0000256" key="3">
    <source>
        <dbReference type="ARBA" id="ARBA00022448"/>
    </source>
</evidence>
<dbReference type="InterPro" id="IPR035908">
    <property type="entry name" value="F0_ATP_A_sf"/>
</dbReference>
<evidence type="ECO:0000256" key="6">
    <source>
        <dbReference type="ARBA" id="ARBA00022781"/>
    </source>
</evidence>
<dbReference type="PANTHER" id="PTHR11410:SF0">
    <property type="entry name" value="ATP SYNTHASE SUBUNIT A"/>
    <property type="match status" value="1"/>
</dbReference>
<evidence type="ECO:0000256" key="8">
    <source>
        <dbReference type="ARBA" id="ARBA00023065"/>
    </source>
</evidence>
<keyword evidence="6 11" id="KW-0375">Hydrogen ion transport</keyword>
<comment type="caution">
    <text evidence="14">The sequence shown here is derived from an EMBL/GenBank/DDBJ whole genome shotgun (WGS) entry which is preliminary data.</text>
</comment>
<protein>
    <recommendedName>
        <fullName evidence="11 12">ATP synthase subunit a</fullName>
    </recommendedName>
    <alternativeName>
        <fullName evidence="11">ATP synthase F0 sector subunit a</fullName>
    </alternativeName>
    <alternativeName>
        <fullName evidence="11">F-ATPase subunit 6</fullName>
    </alternativeName>
</protein>
<sequence length="356" mass="40364">MKHIYAIGIALIFALFTFVPAPAHAEEEVDVKEIVLGHMSDAYEWHITTFGHKHISLPLPVIVKSQRDGQWHVFSSARFEEGAGGVYDGFYIDAARQGKIYEKGYEERPWDLSITKDVVQIWLNVLVLLLIFIPCARWYKRHEVTKEAPKGFVGCIEVLVSAINDDVIKTGIGEKNYRPYSPFLLTMFFFILVTNLMGLIPFFPGGANVTGNITITFLLAFLTFIAINVFGNKEYWKEVFWPDVPVWMKCPVPLMPVIEFFSLFTKPFALMVRLFANMLAGHAIILSLTCVIFITLQVNLYVGSTISVFSAILMIFMNALELLVAFIQAYVFTMLSAIFIGLAHPHHEHTTNQIKE</sequence>
<dbReference type="EMBL" id="ACIJ02000018">
    <property type="protein sequence ID" value="EEX71576.1"/>
    <property type="molecule type" value="Genomic_DNA"/>
</dbReference>
<keyword evidence="14" id="KW-0378">Hydrolase</keyword>
<evidence type="ECO:0000256" key="2">
    <source>
        <dbReference type="ARBA" id="ARBA00006810"/>
    </source>
</evidence>
<dbReference type="GO" id="GO:0046933">
    <property type="term" value="F:proton-transporting ATP synthase activity, rotational mechanism"/>
    <property type="evidence" value="ECO:0007669"/>
    <property type="project" value="UniProtKB-UniRule"/>
</dbReference>
<evidence type="ECO:0000313" key="15">
    <source>
        <dbReference type="Proteomes" id="UP000003460"/>
    </source>
</evidence>
<dbReference type="NCBIfam" id="TIGR01131">
    <property type="entry name" value="ATP_synt_6_or_A"/>
    <property type="match status" value="1"/>
</dbReference>
<dbReference type="GO" id="GO:0016787">
    <property type="term" value="F:hydrolase activity"/>
    <property type="evidence" value="ECO:0007669"/>
    <property type="project" value="UniProtKB-KW"/>
</dbReference>
<dbReference type="eggNOG" id="COG0356">
    <property type="taxonomic scope" value="Bacteria"/>
</dbReference>
<keyword evidence="11" id="KW-1003">Cell membrane</keyword>
<dbReference type="STRING" id="626522.GCWU000325_01106"/>
<keyword evidence="3 11" id="KW-0813">Transport</keyword>
<keyword evidence="13" id="KW-0732">Signal</keyword>
<gene>
    <name evidence="11 14" type="primary">atpB</name>
    <name evidence="14" type="ORF">GCWU000325_01106</name>
</gene>
<evidence type="ECO:0000256" key="10">
    <source>
        <dbReference type="ARBA" id="ARBA00023310"/>
    </source>
</evidence>